<protein>
    <recommendedName>
        <fullName evidence="3">SbsA Ig-like domain-containing protein</fullName>
    </recommendedName>
</protein>
<keyword evidence="5" id="KW-1185">Reference proteome</keyword>
<reference evidence="4 5" key="1">
    <citation type="submission" date="2018-01" db="EMBL/GenBank/DDBJ databases">
        <title>Complete genome sequence of Flavivirga eckloniae ECD14 isolated from seaweed Ecklonia cava.</title>
        <authorList>
            <person name="Lee J.H."/>
            <person name="Baik K.S."/>
            <person name="Seong C.N."/>
        </authorList>
    </citation>
    <scope>NUCLEOTIDE SEQUENCE [LARGE SCALE GENOMIC DNA]</scope>
    <source>
        <strain evidence="4 5">ECD14</strain>
    </source>
</reference>
<dbReference type="InterPro" id="IPR032812">
    <property type="entry name" value="SbsA_Ig"/>
</dbReference>
<proteinExistence type="predicted"/>
<evidence type="ECO:0000256" key="1">
    <source>
        <dbReference type="ARBA" id="ARBA00022729"/>
    </source>
</evidence>
<dbReference type="KEGG" id="fek:C1H87_14780"/>
<feature type="signal peptide" evidence="2">
    <location>
        <begin position="1"/>
        <end position="24"/>
    </location>
</feature>
<name>A0A2K9PSW0_9FLAO</name>
<dbReference type="OrthoDB" id="9809989at2"/>
<dbReference type="EMBL" id="CP025791">
    <property type="protein sequence ID" value="AUP79898.1"/>
    <property type="molecule type" value="Genomic_DNA"/>
</dbReference>
<dbReference type="RefSeq" id="WP_102756550.1">
    <property type="nucleotide sequence ID" value="NZ_CP025791.1"/>
</dbReference>
<keyword evidence="1 2" id="KW-0732">Signal</keyword>
<gene>
    <name evidence="4" type="ORF">C1H87_14780</name>
</gene>
<organism evidence="4 5">
    <name type="scientific">Flavivirga eckloniae</name>
    <dbReference type="NCBI Taxonomy" id="1803846"/>
    <lineage>
        <taxon>Bacteria</taxon>
        <taxon>Pseudomonadati</taxon>
        <taxon>Bacteroidota</taxon>
        <taxon>Flavobacteriia</taxon>
        <taxon>Flavobacteriales</taxon>
        <taxon>Flavobacteriaceae</taxon>
        <taxon>Flavivirga</taxon>
    </lineage>
</organism>
<dbReference type="Proteomes" id="UP000235826">
    <property type="component" value="Chromosome"/>
</dbReference>
<accession>A0A2K9PSW0</accession>
<sequence>MNKTLSNFILIVFLSLFFINCANRGTPGGGPKDEDPPVIIRSLPGNYSTNFKGKEIKVYFDEYVKIKDLQKQLIISPPMSTQPEITPIGGASKYITIKIHDTLEPNTTYAFNFGNSITDNNEGNPFPYYRYVLSTGDYIDSLSVNGNIVDALKTQPETFVSVALYEVDSTFHDSIIYKETPKYITNTLDSLTTFSIENLKEGKYMLIALKDNNGDNKFQQKSDQIAFYKDFINVPTDSLYTLKLFNETLDYRATKPRLISGEKIAFGYESDYRGMAINLLSDVPSEFEYRITKDPKADSLNFWYKPKLEVDSLLFNVTHPTFEKDFTVRISKQKRDTLIIMSAPNGIIRYKEPVKISGSTPLISLDASKITLIDQDSIQVDFTTEFDTIANTYSFNFNKKEDFAYNMQIFPEAFIDFFDDTNDTLNLSFKTKKESEYGYARFTLVNAEYPLIVQLTDKDGKVEFEQFVENDEPLDFQNLNPKIYFIRVIHDANGNGQYDAGNYLKKIQPENVSHFQEIEIRADWGLSETLQFTPE</sequence>
<evidence type="ECO:0000259" key="3">
    <source>
        <dbReference type="Pfam" id="PF13205"/>
    </source>
</evidence>
<evidence type="ECO:0000256" key="2">
    <source>
        <dbReference type="SAM" id="SignalP"/>
    </source>
</evidence>
<feature type="domain" description="SbsA Ig-like" evidence="3">
    <location>
        <begin position="33"/>
        <end position="125"/>
    </location>
</feature>
<dbReference type="AlphaFoldDB" id="A0A2K9PSW0"/>
<feature type="chain" id="PRO_5014894901" description="SbsA Ig-like domain-containing protein" evidence="2">
    <location>
        <begin position="25"/>
        <end position="535"/>
    </location>
</feature>
<evidence type="ECO:0000313" key="5">
    <source>
        <dbReference type="Proteomes" id="UP000235826"/>
    </source>
</evidence>
<evidence type="ECO:0000313" key="4">
    <source>
        <dbReference type="EMBL" id="AUP79898.1"/>
    </source>
</evidence>
<dbReference type="Pfam" id="PF13205">
    <property type="entry name" value="Big_5"/>
    <property type="match status" value="1"/>
</dbReference>